<dbReference type="Proteomes" id="UP000326486">
    <property type="component" value="Segment"/>
</dbReference>
<gene>
    <name evidence="1" type="primary">71</name>
    <name evidence="1" type="ORF">SEA_GILGAMESH_71</name>
</gene>
<dbReference type="GeneID" id="80019133"/>
<proteinExistence type="predicted"/>
<organism evidence="1 2">
    <name type="scientific">Streptomyces phage Gilgamesh</name>
    <dbReference type="NCBI Taxonomy" id="2599890"/>
    <lineage>
        <taxon>Viruses</taxon>
        <taxon>Duplodnaviria</taxon>
        <taxon>Heunggongvirae</taxon>
        <taxon>Uroviricota</taxon>
        <taxon>Caudoviricetes</taxon>
        <taxon>Gilgameshvirus</taxon>
        <taxon>Gilgameshvirus gilgamesh</taxon>
    </lineage>
</organism>
<accession>A0A5J6TR36</accession>
<evidence type="ECO:0008006" key="3">
    <source>
        <dbReference type="Google" id="ProtNLM"/>
    </source>
</evidence>
<evidence type="ECO:0000313" key="2">
    <source>
        <dbReference type="Proteomes" id="UP000326486"/>
    </source>
</evidence>
<name>A0A5J6TR36_9CAUD</name>
<evidence type="ECO:0000313" key="1">
    <source>
        <dbReference type="EMBL" id="QFG13263.1"/>
    </source>
</evidence>
<keyword evidence="2" id="KW-1185">Reference proteome</keyword>
<sequence>MANFLDTQSDARRFAQVMAEFEKRLQDLERTSQAGFTSIEGGSLDIYDADGTLRGSVGVQEDGAVAVVAVNSTPPPTPTAPTVEPVLAGLVVTWDGTWDDSYTTPTDYERMQVHVGLAPDFTPDATTLSATISNRAGGAVTVATATYDTAHVRLVAVNTASVTGPPSAAVAGTPKMVDGPDLSALLDLAVWLKDESVPGSKLVRETIGADLLAANSVVAGKVAADAIGARELKAQSVTAGKIAAGAVETPHISVGAVRPDQIAVGQGTNLVPDPSFESAATANTIAAGGAPWALAPGNRTGVGILCDCTADVATYFTLPLATVPVLPGAQFWLGTDILVSEDFAAQAVKILARWESVAGDILGYGVVEATTPEPGRWQRITGQVAAPQGTVQAVLCLEASAATRGWAVWDNAEATTIFGRVAGGARAEVGPQGVRLYDDTGEEAVSLVTGEPQFLTLRSGGNAVATIDDEGNASFADVNVAGGLTVGGEPISNFLGDRPLGMLAIDYQASSVTAGTSEIGFVELAFESEANRMYRIVFDATADPSVAGGEIQLRLRDGRTAKPTISSPQLQAATHPMPLATSQRVRLEWVGNGGGLGVGLHRLLITFRCSGGPSGQTVDLFGNSTMMGVLYVEDIGPHVPETGGYNTGGGTEPDPIRKYTKTYTASWSGSYANRSGYNSYYGNKCVQGYYSGTNGTQAALIGFPSALSSDLSGATILKAEVYLYADHWYYAAGGSAVIKAHSHASRPAKFSSDAEAKTISWRRNEGKWVDITSVFDSTKWRGIALDPNSTNRTYYGSFRGAGQSYPPKLRVTYTK</sequence>
<dbReference type="EMBL" id="MN234216">
    <property type="protein sequence ID" value="QFG13263.1"/>
    <property type="molecule type" value="Genomic_DNA"/>
</dbReference>
<dbReference type="Gene3D" id="2.60.120.260">
    <property type="entry name" value="Galactose-binding domain-like"/>
    <property type="match status" value="1"/>
</dbReference>
<protein>
    <recommendedName>
        <fullName evidence="3">Minor tail protein</fullName>
    </recommendedName>
</protein>
<dbReference type="KEGG" id="vg:80019133"/>
<dbReference type="RefSeq" id="YP_010754539.1">
    <property type="nucleotide sequence ID" value="NC_073461.1"/>
</dbReference>
<reference evidence="1 2" key="1">
    <citation type="submission" date="2019-07" db="EMBL/GenBank/DDBJ databases">
        <authorList>
            <person name="Almisry A."/>
            <person name="Mousa M."/>
            <person name="Gordon L.L."/>
            <person name="Lee M."/>
            <person name="Mandava P."/>
            <person name="Moxley J.T."/>
            <person name="Shaffer C.D."/>
            <person name="Weston-Hafer K.A."/>
            <person name="Garlena R.A."/>
            <person name="Russell D.A."/>
            <person name="Pope W.H."/>
            <person name="Jacobs-Sera D."/>
            <person name="Hatfull G.F."/>
        </authorList>
    </citation>
    <scope>NUCLEOTIDE SEQUENCE [LARGE SCALE GENOMIC DNA]</scope>
</reference>